<gene>
    <name evidence="2" type="ORF">MIND_00160400</name>
</gene>
<keyword evidence="3" id="KW-1185">Reference proteome</keyword>
<dbReference type="GeneID" id="59341045"/>
<accession>A0A8H6TFI6</accession>
<organism evidence="2 3">
    <name type="scientific">Mycena indigotica</name>
    <dbReference type="NCBI Taxonomy" id="2126181"/>
    <lineage>
        <taxon>Eukaryota</taxon>
        <taxon>Fungi</taxon>
        <taxon>Dikarya</taxon>
        <taxon>Basidiomycota</taxon>
        <taxon>Agaricomycotina</taxon>
        <taxon>Agaricomycetes</taxon>
        <taxon>Agaricomycetidae</taxon>
        <taxon>Agaricales</taxon>
        <taxon>Marasmiineae</taxon>
        <taxon>Mycenaceae</taxon>
        <taxon>Mycena</taxon>
    </lineage>
</organism>
<feature type="region of interest" description="Disordered" evidence="1">
    <location>
        <begin position="328"/>
        <end position="381"/>
    </location>
</feature>
<dbReference type="AlphaFoldDB" id="A0A8H6TFI6"/>
<evidence type="ECO:0000313" key="2">
    <source>
        <dbReference type="EMBL" id="KAF7316416.1"/>
    </source>
</evidence>
<name>A0A8H6TFI6_9AGAR</name>
<dbReference type="Proteomes" id="UP000636479">
    <property type="component" value="Unassembled WGS sequence"/>
</dbReference>
<reference evidence="2" key="1">
    <citation type="submission" date="2020-05" db="EMBL/GenBank/DDBJ databases">
        <title>Mycena genomes resolve the evolution of fungal bioluminescence.</title>
        <authorList>
            <person name="Tsai I.J."/>
        </authorList>
    </citation>
    <scope>NUCLEOTIDE SEQUENCE</scope>
    <source>
        <strain evidence="2">171206Taipei</strain>
    </source>
</reference>
<feature type="compositionally biased region" description="Basic and acidic residues" evidence="1">
    <location>
        <begin position="365"/>
        <end position="374"/>
    </location>
</feature>
<protein>
    <submittedName>
        <fullName evidence="2">Uncharacterized protein</fullName>
    </submittedName>
</protein>
<sequence>MRVVNASLSDLAHSVVDRLPSSGLAPLKPLQWLPSSKTGDWLAKEGRRKWNRRLVTKIEEEQARYGPFTKGEQALLMSVAGTDHVLAAVLARLGEDVHPLTNVVALRLWPDHLPWPSPCFLHLLEVLCICLGADNHEVANPDAFAALRRGITRSLGDIMRIATRAIVPEDKMALRHLALAELKARRKTEEEFQREIELEEVRRSCRWQGLGEPSSLRLVPCPLWRQQHDGLFPAEPDDIHRLLDEVELPPPIFPIGGNEDFDFEHSDTDTLFDKVEFATTSTPIRPPLSPVVNRLWARGTPPFGSNEEEDSNVGHTDLVLFDEVEPVTSNTTIPPPLSPPKNRLWTASSSQLADEKENISQGSGDGRKKEEHTTAHSLFFH</sequence>
<comment type="caution">
    <text evidence="2">The sequence shown here is derived from an EMBL/GenBank/DDBJ whole genome shotgun (WGS) entry which is preliminary data.</text>
</comment>
<evidence type="ECO:0000256" key="1">
    <source>
        <dbReference type="SAM" id="MobiDB-lite"/>
    </source>
</evidence>
<proteinExistence type="predicted"/>
<dbReference type="RefSeq" id="XP_037226439.1">
    <property type="nucleotide sequence ID" value="XM_037358529.1"/>
</dbReference>
<dbReference type="EMBL" id="JACAZF010000001">
    <property type="protein sequence ID" value="KAF7316416.1"/>
    <property type="molecule type" value="Genomic_DNA"/>
</dbReference>
<evidence type="ECO:0000313" key="3">
    <source>
        <dbReference type="Proteomes" id="UP000636479"/>
    </source>
</evidence>